<sequence length="205" mass="24550">MIPILNPTTKIMYHVSCNNIIVRKLCNFLDIFDITENVDSVYSLQFMMDKNTNENENLSEEKMKLIRYTIKKRKELNKRKSKGRGKNFSNEEDQRLLNCVKRKGPKFHKFFRQFPGKTPNMLKNRYYKQLRFAWDHISDKQNHHFNFLPKEQMAIIQKDFGQFKKEDIEKLQLFPEAKKLLSNFLGCLSSVFININSIFLQENIQ</sequence>
<organism evidence="2 3">
    <name type="scientific">Paramecium pentaurelia</name>
    <dbReference type="NCBI Taxonomy" id="43138"/>
    <lineage>
        <taxon>Eukaryota</taxon>
        <taxon>Sar</taxon>
        <taxon>Alveolata</taxon>
        <taxon>Ciliophora</taxon>
        <taxon>Intramacronucleata</taxon>
        <taxon>Oligohymenophorea</taxon>
        <taxon>Peniculida</taxon>
        <taxon>Parameciidae</taxon>
        <taxon>Paramecium</taxon>
    </lineage>
</organism>
<feature type="domain" description="HTH myb-type" evidence="1">
    <location>
        <begin position="79"/>
        <end position="134"/>
    </location>
</feature>
<dbReference type="SMART" id="SM00717">
    <property type="entry name" value="SANT"/>
    <property type="match status" value="1"/>
</dbReference>
<keyword evidence="3" id="KW-1185">Reference proteome</keyword>
<name>A0A8S1SFJ6_9CILI</name>
<proteinExistence type="predicted"/>
<dbReference type="InterPro" id="IPR001005">
    <property type="entry name" value="SANT/Myb"/>
</dbReference>
<dbReference type="PROSITE" id="PS51294">
    <property type="entry name" value="HTH_MYB"/>
    <property type="match status" value="1"/>
</dbReference>
<dbReference type="InterPro" id="IPR017930">
    <property type="entry name" value="Myb_dom"/>
</dbReference>
<evidence type="ECO:0000313" key="3">
    <source>
        <dbReference type="Proteomes" id="UP000689195"/>
    </source>
</evidence>
<accession>A0A8S1SFJ6</accession>
<dbReference type="Proteomes" id="UP000689195">
    <property type="component" value="Unassembled WGS sequence"/>
</dbReference>
<dbReference type="Pfam" id="PF00249">
    <property type="entry name" value="Myb_DNA-binding"/>
    <property type="match status" value="1"/>
</dbReference>
<dbReference type="CDD" id="cd00167">
    <property type="entry name" value="SANT"/>
    <property type="match status" value="1"/>
</dbReference>
<dbReference type="EMBL" id="CAJJDO010000007">
    <property type="protein sequence ID" value="CAD8138620.1"/>
    <property type="molecule type" value="Genomic_DNA"/>
</dbReference>
<evidence type="ECO:0000313" key="2">
    <source>
        <dbReference type="EMBL" id="CAD8138620.1"/>
    </source>
</evidence>
<reference evidence="2" key="1">
    <citation type="submission" date="2021-01" db="EMBL/GenBank/DDBJ databases">
        <authorList>
            <consortium name="Genoscope - CEA"/>
            <person name="William W."/>
        </authorList>
    </citation>
    <scope>NUCLEOTIDE SEQUENCE</scope>
</reference>
<gene>
    <name evidence="2" type="ORF">PPENT_87.1.T0070206</name>
</gene>
<dbReference type="AlphaFoldDB" id="A0A8S1SFJ6"/>
<protein>
    <recommendedName>
        <fullName evidence="1">HTH myb-type domain-containing protein</fullName>
    </recommendedName>
</protein>
<evidence type="ECO:0000259" key="1">
    <source>
        <dbReference type="PROSITE" id="PS51294"/>
    </source>
</evidence>
<comment type="caution">
    <text evidence="2">The sequence shown here is derived from an EMBL/GenBank/DDBJ whole genome shotgun (WGS) entry which is preliminary data.</text>
</comment>